<dbReference type="EMBL" id="KN716648">
    <property type="protein sequence ID" value="KJH42598.1"/>
    <property type="molecule type" value="Genomic_DNA"/>
</dbReference>
<evidence type="ECO:0000259" key="1">
    <source>
        <dbReference type="PROSITE" id="PS50202"/>
    </source>
</evidence>
<feature type="domain" description="MSP" evidence="1">
    <location>
        <begin position="43"/>
        <end position="170"/>
    </location>
</feature>
<dbReference type="AlphaFoldDB" id="A0A0D8XDA1"/>
<proteinExistence type="predicted"/>
<dbReference type="Proteomes" id="UP000053766">
    <property type="component" value="Unassembled WGS sequence"/>
</dbReference>
<dbReference type="STRING" id="29172.A0A0D8XDA1"/>
<sequence>MTTTLNTNNNKTFGKSSSNVPYVVETYQDLLKNRIVGDCPNGVIYCEPRWLIFSSSDSYKKPCYGEFTITNSDPFTVAWCIKTKDKLMRLSQSHGVLKAGERVRLTIFITSSDDWPRDVTEYTGRRIMLIVENLRIPDFIRPKSKEESKRMSRDIFHYSATNNPLLRMYTKVNLILQ</sequence>
<keyword evidence="3" id="KW-1185">Reference proteome</keyword>
<evidence type="ECO:0000313" key="3">
    <source>
        <dbReference type="Proteomes" id="UP000053766"/>
    </source>
</evidence>
<gene>
    <name evidence="2" type="ORF">DICVIV_11419</name>
</gene>
<reference evidence="2 3" key="1">
    <citation type="submission" date="2013-11" db="EMBL/GenBank/DDBJ databases">
        <title>Draft genome of the bovine lungworm Dictyocaulus viviparus.</title>
        <authorList>
            <person name="Mitreva M."/>
        </authorList>
    </citation>
    <scope>NUCLEOTIDE SEQUENCE [LARGE SCALE GENOMIC DNA]</scope>
    <source>
        <strain evidence="2 3">HannoverDv2000</strain>
    </source>
</reference>
<dbReference type="InterPro" id="IPR008962">
    <property type="entry name" value="PapD-like_sf"/>
</dbReference>
<organism evidence="2 3">
    <name type="scientific">Dictyocaulus viviparus</name>
    <name type="common">Bovine lungworm</name>
    <dbReference type="NCBI Taxonomy" id="29172"/>
    <lineage>
        <taxon>Eukaryota</taxon>
        <taxon>Metazoa</taxon>
        <taxon>Ecdysozoa</taxon>
        <taxon>Nematoda</taxon>
        <taxon>Chromadorea</taxon>
        <taxon>Rhabditida</taxon>
        <taxon>Rhabditina</taxon>
        <taxon>Rhabditomorpha</taxon>
        <taxon>Strongyloidea</taxon>
        <taxon>Metastrongylidae</taxon>
        <taxon>Dictyocaulus</taxon>
    </lineage>
</organism>
<evidence type="ECO:0000313" key="2">
    <source>
        <dbReference type="EMBL" id="KJH42598.1"/>
    </source>
</evidence>
<dbReference type="InterPro" id="IPR013783">
    <property type="entry name" value="Ig-like_fold"/>
</dbReference>
<dbReference type="Gene3D" id="2.60.40.10">
    <property type="entry name" value="Immunoglobulins"/>
    <property type="match status" value="1"/>
</dbReference>
<dbReference type="SUPFAM" id="SSF49354">
    <property type="entry name" value="PapD-like"/>
    <property type="match status" value="1"/>
</dbReference>
<dbReference type="PROSITE" id="PS50202">
    <property type="entry name" value="MSP"/>
    <property type="match status" value="1"/>
</dbReference>
<name>A0A0D8XDA1_DICVI</name>
<reference evidence="3" key="2">
    <citation type="journal article" date="2016" name="Sci. Rep.">
        <title>Dictyocaulus viviparus genome, variome and transcriptome elucidate lungworm biology and support future intervention.</title>
        <authorList>
            <person name="McNulty S.N."/>
            <person name="Strube C."/>
            <person name="Rosa B.A."/>
            <person name="Martin J.C."/>
            <person name="Tyagi R."/>
            <person name="Choi Y.J."/>
            <person name="Wang Q."/>
            <person name="Hallsworth Pepin K."/>
            <person name="Zhang X."/>
            <person name="Ozersky P."/>
            <person name="Wilson R.K."/>
            <person name="Sternberg P.W."/>
            <person name="Gasser R.B."/>
            <person name="Mitreva M."/>
        </authorList>
    </citation>
    <scope>NUCLEOTIDE SEQUENCE [LARGE SCALE GENOMIC DNA]</scope>
    <source>
        <strain evidence="3">HannoverDv2000</strain>
    </source>
</reference>
<dbReference type="OrthoDB" id="5783490at2759"/>
<protein>
    <recommendedName>
        <fullName evidence="1">MSP domain-containing protein</fullName>
    </recommendedName>
</protein>
<accession>A0A0D8XDA1</accession>
<dbReference type="InterPro" id="IPR000535">
    <property type="entry name" value="MSP_dom"/>
</dbReference>